<comment type="caution">
    <text evidence="2">The sequence shown here is derived from an EMBL/GenBank/DDBJ whole genome shotgun (WGS) entry which is preliminary data.</text>
</comment>
<name>A0A2S6H5C5_9GAMM</name>
<dbReference type="PROSITE" id="PS51257">
    <property type="entry name" value="PROKAR_LIPOPROTEIN"/>
    <property type="match status" value="1"/>
</dbReference>
<dbReference type="Proteomes" id="UP000238071">
    <property type="component" value="Unassembled WGS sequence"/>
</dbReference>
<proteinExistence type="predicted"/>
<evidence type="ECO:0000313" key="3">
    <source>
        <dbReference type="Proteomes" id="UP000238071"/>
    </source>
</evidence>
<dbReference type="OrthoDB" id="9988950at2"/>
<keyword evidence="1" id="KW-0812">Transmembrane</keyword>
<keyword evidence="1" id="KW-1133">Transmembrane helix</keyword>
<dbReference type="EMBL" id="PTIY01000003">
    <property type="protein sequence ID" value="PPK72688.1"/>
    <property type="molecule type" value="Genomic_DNA"/>
</dbReference>
<gene>
    <name evidence="2" type="ORF">B0F88_103121</name>
</gene>
<evidence type="ECO:0000313" key="2">
    <source>
        <dbReference type="EMBL" id="PPK72688.1"/>
    </source>
</evidence>
<reference evidence="2 3" key="1">
    <citation type="submission" date="2018-02" db="EMBL/GenBank/DDBJ databases">
        <title>Subsurface microbial communities from deep shales in Ohio and West Virginia, USA.</title>
        <authorList>
            <person name="Wrighton K."/>
        </authorList>
    </citation>
    <scope>NUCLEOTIDE SEQUENCE [LARGE SCALE GENOMIC DNA]</scope>
    <source>
        <strain evidence="2 3">OWC-G53F</strain>
    </source>
</reference>
<keyword evidence="1" id="KW-0472">Membrane</keyword>
<accession>A0A2S6H5C5</accession>
<feature type="transmembrane region" description="Helical" evidence="1">
    <location>
        <begin position="38"/>
        <end position="71"/>
    </location>
</feature>
<evidence type="ECO:0000256" key="1">
    <source>
        <dbReference type="SAM" id="Phobius"/>
    </source>
</evidence>
<dbReference type="RefSeq" id="WP_104422784.1">
    <property type="nucleotide sequence ID" value="NZ_PTIY01000003.1"/>
</dbReference>
<dbReference type="AlphaFoldDB" id="A0A2S6H5C5"/>
<protein>
    <submittedName>
        <fullName evidence="2">Uncharacterized protein</fullName>
    </submittedName>
</protein>
<organism evidence="2 3">
    <name type="scientific">Methylobacter tundripaludum</name>
    <dbReference type="NCBI Taxonomy" id="173365"/>
    <lineage>
        <taxon>Bacteria</taxon>
        <taxon>Pseudomonadati</taxon>
        <taxon>Pseudomonadota</taxon>
        <taxon>Gammaproteobacteria</taxon>
        <taxon>Methylococcales</taxon>
        <taxon>Methylococcaceae</taxon>
        <taxon>Methylobacter</taxon>
    </lineage>
</organism>
<feature type="transmembrane region" description="Helical" evidence="1">
    <location>
        <begin position="12"/>
        <end position="32"/>
    </location>
</feature>
<sequence>MPKSIFDRIMSWPYHPQAIMALSFSGCFIVMIQGDNPAWAALVVAAIAAPLAALLLLLPYLCAVILLAAVLSLLSLTHTIQANHHKSNPASR</sequence>
<keyword evidence="3" id="KW-1185">Reference proteome</keyword>